<reference evidence="7 8" key="1">
    <citation type="submission" date="2016-01" db="EMBL/GenBank/DDBJ databases">
        <authorList>
            <person name="Regsiter A."/>
            <person name="william w."/>
        </authorList>
    </citation>
    <scope>NUCLEOTIDE SEQUENCE [LARGE SCALE GENOMIC DNA]</scope>
    <source>
        <strain evidence="7 8">CFBP 5494</strain>
    </source>
</reference>
<dbReference type="Pfam" id="PF00563">
    <property type="entry name" value="EAL"/>
    <property type="match status" value="1"/>
</dbReference>
<dbReference type="CDD" id="cd00130">
    <property type="entry name" value="PAS"/>
    <property type="match status" value="1"/>
</dbReference>
<keyword evidence="2" id="KW-0812">Transmembrane</keyword>
<organism evidence="7 8">
    <name type="scientific">Agrobacterium genomosp. 2 str. CFBP 5494</name>
    <dbReference type="NCBI Taxonomy" id="1183436"/>
    <lineage>
        <taxon>Bacteria</taxon>
        <taxon>Pseudomonadati</taxon>
        <taxon>Pseudomonadota</taxon>
        <taxon>Alphaproteobacteria</taxon>
        <taxon>Hyphomicrobiales</taxon>
        <taxon>Rhizobiaceae</taxon>
        <taxon>Rhizobium/Agrobacterium group</taxon>
        <taxon>Agrobacterium</taxon>
        <taxon>Agrobacterium tumefaciens complex</taxon>
    </lineage>
</organism>
<dbReference type="AlphaFoldDB" id="A0A9W5B054"/>
<evidence type="ECO:0000256" key="1">
    <source>
        <dbReference type="SAM" id="Coils"/>
    </source>
</evidence>
<dbReference type="InterPro" id="IPR035919">
    <property type="entry name" value="EAL_sf"/>
</dbReference>
<dbReference type="Gene3D" id="3.30.70.270">
    <property type="match status" value="1"/>
</dbReference>
<dbReference type="RefSeq" id="WP_072494688.1">
    <property type="nucleotide sequence ID" value="NZ_LT009718.1"/>
</dbReference>
<feature type="transmembrane region" description="Helical" evidence="2">
    <location>
        <begin position="145"/>
        <end position="165"/>
    </location>
</feature>
<dbReference type="SUPFAM" id="SSF158472">
    <property type="entry name" value="HAMP domain-like"/>
    <property type="match status" value="1"/>
</dbReference>
<keyword evidence="2" id="KW-0472">Membrane</keyword>
<dbReference type="SMART" id="SM00304">
    <property type="entry name" value="HAMP"/>
    <property type="match status" value="1"/>
</dbReference>
<dbReference type="Gene3D" id="6.10.340.10">
    <property type="match status" value="1"/>
</dbReference>
<dbReference type="EMBL" id="FBVY01000008">
    <property type="protein sequence ID" value="CUW89816.1"/>
    <property type="molecule type" value="Genomic_DNA"/>
</dbReference>
<dbReference type="SMART" id="SM00267">
    <property type="entry name" value="GGDEF"/>
    <property type="match status" value="1"/>
</dbReference>
<dbReference type="GO" id="GO:0003824">
    <property type="term" value="F:catalytic activity"/>
    <property type="evidence" value="ECO:0007669"/>
    <property type="project" value="UniProtKB-ARBA"/>
</dbReference>
<dbReference type="GO" id="GO:0007165">
    <property type="term" value="P:signal transduction"/>
    <property type="evidence" value="ECO:0007669"/>
    <property type="project" value="InterPro"/>
</dbReference>
<dbReference type="Pfam" id="PF00672">
    <property type="entry name" value="HAMP"/>
    <property type="match status" value="1"/>
</dbReference>
<dbReference type="SUPFAM" id="SSF141868">
    <property type="entry name" value="EAL domain-like"/>
    <property type="match status" value="1"/>
</dbReference>
<dbReference type="InterPro" id="IPR001633">
    <property type="entry name" value="EAL_dom"/>
</dbReference>
<dbReference type="GO" id="GO:0006355">
    <property type="term" value="P:regulation of DNA-templated transcription"/>
    <property type="evidence" value="ECO:0007669"/>
    <property type="project" value="InterPro"/>
</dbReference>
<dbReference type="SMART" id="SM00091">
    <property type="entry name" value="PAS"/>
    <property type="match status" value="1"/>
</dbReference>
<dbReference type="NCBIfam" id="TIGR00229">
    <property type="entry name" value="sensory_box"/>
    <property type="match status" value="1"/>
</dbReference>
<dbReference type="Gene3D" id="3.20.20.450">
    <property type="entry name" value="EAL domain"/>
    <property type="match status" value="1"/>
</dbReference>
<proteinExistence type="predicted"/>
<name>A0A9W5B054_9HYPH</name>
<dbReference type="InterPro" id="IPR003660">
    <property type="entry name" value="HAMP_dom"/>
</dbReference>
<dbReference type="SMART" id="SM00052">
    <property type="entry name" value="EAL"/>
    <property type="match status" value="1"/>
</dbReference>
<feature type="domain" description="HAMP" evidence="5">
    <location>
        <begin position="168"/>
        <end position="220"/>
    </location>
</feature>
<gene>
    <name evidence="7" type="ORF">AGR2A_Cc160246</name>
</gene>
<dbReference type="Pfam" id="PF00990">
    <property type="entry name" value="GGDEF"/>
    <property type="match status" value="1"/>
</dbReference>
<dbReference type="PROSITE" id="PS50112">
    <property type="entry name" value="PAS"/>
    <property type="match status" value="1"/>
</dbReference>
<dbReference type="CDD" id="cd06225">
    <property type="entry name" value="HAMP"/>
    <property type="match status" value="1"/>
</dbReference>
<sequence length="800" mass="88572">MAHSVESRFIAIVSGALLTVVAPLFTLLLTLSYNEAIRSQRNHIEILLSTNTQALARPLWDLDDDTINQITGTLVSDPMIRMVEVKDTSGQLDVVQTAGSDIIQDAASTTREVIYKTTKGPVTVGQLTVYYDDVGLLTSLSRTELAFITIFILAILTMVLAAIAGNRFMVIRPLMRLAAAIEATRRLGSRHHVDWRSKDEIGRLAKSFNEMQSQLEKEELEIKNAHARKTEIYNRTPAMLFSLDRHDRIAAVSDYWVQATGYDRARILGLNFADLIHPDDRTLFQERKAAHQAADTQQAGITVRFHCRDGSVMDALILEKALDSSDTAHHSTCLCVMTDVTELRQSEKRNRQQAISDHLTGLFNRQGFEAILDLQIRDADRNGSELACLFIDLDRFKAINDNLGHAAGDAVLREFTLKLQPLLTPLDSASRLGGDEFAILLAGDKVEERALQFCERICTLLDTPFEIENNSIRLSASIGMAVYPLHAASASELLQNADMAMYTRKRTGKNGSQVFDSSIMDRAREHAELERDIAQALSEDWFEAYFQPIQNIATGQTAGFEALLRLNHPDKGLLSPAAIISLAEENGTIHRIGNVILDQSVANLARLSRLPGMAQTYVAVNFSPLQFEPGLPTRIAGLLHRHGILPGRLVIEITEAVIMKDDPQIRAILTAIHQLGCRIALDDFGTGYSSLSYLSRFPVDIVKIDQSFTRSICDDTVEIRQRNRMLVEGIAAISHKMNCVVIAEGVETEEQKLLLADMGADYGQGYFFARPQPVERLIAAYEAGSGQSRTAGATSLSRGE</sequence>
<dbReference type="PANTHER" id="PTHR44757">
    <property type="entry name" value="DIGUANYLATE CYCLASE DGCP"/>
    <property type="match status" value="1"/>
</dbReference>
<feature type="domain" description="GGDEF" evidence="6">
    <location>
        <begin position="384"/>
        <end position="517"/>
    </location>
</feature>
<protein>
    <submittedName>
        <fullName evidence="7">PAS domain S-box/diguanylate cyclase (GGDEF) domain-containing protein</fullName>
    </submittedName>
</protein>
<keyword evidence="8" id="KW-1185">Reference proteome</keyword>
<dbReference type="SUPFAM" id="SSF55073">
    <property type="entry name" value="Nucleotide cyclase"/>
    <property type="match status" value="1"/>
</dbReference>
<evidence type="ECO:0000256" key="2">
    <source>
        <dbReference type="SAM" id="Phobius"/>
    </source>
</evidence>
<feature type="domain" description="PAS" evidence="3">
    <location>
        <begin position="225"/>
        <end position="297"/>
    </location>
</feature>
<accession>A0A9W5B054</accession>
<dbReference type="Gene3D" id="3.30.450.20">
    <property type="entry name" value="PAS domain"/>
    <property type="match status" value="1"/>
</dbReference>
<dbReference type="PROSITE" id="PS50887">
    <property type="entry name" value="GGDEF"/>
    <property type="match status" value="1"/>
</dbReference>
<comment type="caution">
    <text evidence="7">The sequence shown here is derived from an EMBL/GenBank/DDBJ whole genome shotgun (WGS) entry which is preliminary data.</text>
</comment>
<dbReference type="CDD" id="cd01948">
    <property type="entry name" value="EAL"/>
    <property type="match status" value="1"/>
</dbReference>
<dbReference type="GO" id="GO:0016020">
    <property type="term" value="C:membrane"/>
    <property type="evidence" value="ECO:0007669"/>
    <property type="project" value="InterPro"/>
</dbReference>
<feature type="domain" description="EAL" evidence="4">
    <location>
        <begin position="526"/>
        <end position="785"/>
    </location>
</feature>
<evidence type="ECO:0000259" key="4">
    <source>
        <dbReference type="PROSITE" id="PS50883"/>
    </source>
</evidence>
<dbReference type="NCBIfam" id="TIGR00254">
    <property type="entry name" value="GGDEF"/>
    <property type="match status" value="1"/>
</dbReference>
<dbReference type="InterPro" id="IPR029787">
    <property type="entry name" value="Nucleotide_cyclase"/>
</dbReference>
<dbReference type="InterPro" id="IPR035965">
    <property type="entry name" value="PAS-like_dom_sf"/>
</dbReference>
<dbReference type="CDD" id="cd01949">
    <property type="entry name" value="GGDEF"/>
    <property type="match status" value="1"/>
</dbReference>
<evidence type="ECO:0000313" key="7">
    <source>
        <dbReference type="EMBL" id="CUW89816.1"/>
    </source>
</evidence>
<dbReference type="PROSITE" id="PS50883">
    <property type="entry name" value="EAL"/>
    <property type="match status" value="1"/>
</dbReference>
<evidence type="ECO:0000259" key="3">
    <source>
        <dbReference type="PROSITE" id="PS50112"/>
    </source>
</evidence>
<dbReference type="InterPro" id="IPR052155">
    <property type="entry name" value="Biofilm_reg_signaling"/>
</dbReference>
<dbReference type="InterPro" id="IPR043128">
    <property type="entry name" value="Rev_trsase/Diguanyl_cyclase"/>
</dbReference>
<dbReference type="PANTHER" id="PTHR44757:SF2">
    <property type="entry name" value="BIOFILM ARCHITECTURE MAINTENANCE PROTEIN MBAA"/>
    <property type="match status" value="1"/>
</dbReference>
<feature type="coiled-coil region" evidence="1">
    <location>
        <begin position="201"/>
        <end position="235"/>
    </location>
</feature>
<feature type="transmembrane region" description="Helical" evidence="2">
    <location>
        <begin position="12"/>
        <end position="33"/>
    </location>
</feature>
<keyword evidence="1" id="KW-0175">Coiled coil</keyword>
<dbReference type="InterPro" id="IPR000014">
    <property type="entry name" value="PAS"/>
</dbReference>
<keyword evidence="2" id="KW-1133">Transmembrane helix</keyword>
<dbReference type="InterPro" id="IPR000160">
    <property type="entry name" value="GGDEF_dom"/>
</dbReference>
<dbReference type="SUPFAM" id="SSF55785">
    <property type="entry name" value="PYP-like sensor domain (PAS domain)"/>
    <property type="match status" value="1"/>
</dbReference>
<evidence type="ECO:0000259" key="6">
    <source>
        <dbReference type="PROSITE" id="PS50887"/>
    </source>
</evidence>
<dbReference type="Pfam" id="PF00989">
    <property type="entry name" value="PAS"/>
    <property type="match status" value="1"/>
</dbReference>
<dbReference type="FunFam" id="3.30.70.270:FF:000001">
    <property type="entry name" value="Diguanylate cyclase domain protein"/>
    <property type="match status" value="1"/>
</dbReference>
<evidence type="ECO:0000313" key="8">
    <source>
        <dbReference type="Proteomes" id="UP000191933"/>
    </source>
</evidence>
<dbReference type="PROSITE" id="PS50885">
    <property type="entry name" value="HAMP"/>
    <property type="match status" value="1"/>
</dbReference>
<dbReference type="InterPro" id="IPR013767">
    <property type="entry name" value="PAS_fold"/>
</dbReference>
<evidence type="ECO:0000259" key="5">
    <source>
        <dbReference type="PROSITE" id="PS50885"/>
    </source>
</evidence>
<dbReference type="Proteomes" id="UP000191933">
    <property type="component" value="Unassembled WGS sequence"/>
</dbReference>